<dbReference type="Gene3D" id="1.50.10.20">
    <property type="match status" value="1"/>
</dbReference>
<name>D8S0K4_SELML</name>
<dbReference type="OMA" id="WCIYWIL"/>
<keyword evidence="6 9" id="KW-0479">Metal-binding</keyword>
<dbReference type="InParanoid" id="D8S0K4"/>
<keyword evidence="7" id="KW-0677">Repeat</keyword>
<feature type="domain" description="Prenyltransferase alpha-alpha toroid" evidence="10">
    <location>
        <begin position="37"/>
        <end position="395"/>
    </location>
</feature>
<evidence type="ECO:0000256" key="2">
    <source>
        <dbReference type="ARBA" id="ARBA00012702"/>
    </source>
</evidence>
<evidence type="ECO:0000256" key="9">
    <source>
        <dbReference type="RuleBase" id="RU365056"/>
    </source>
</evidence>
<dbReference type="InterPro" id="IPR008930">
    <property type="entry name" value="Terpenoid_cyclase/PrenylTrfase"/>
</dbReference>
<dbReference type="GO" id="GO:0009788">
    <property type="term" value="P:negative regulation of abscisic acid-activated signaling pathway"/>
    <property type="evidence" value="ECO:0000318"/>
    <property type="project" value="GO_Central"/>
</dbReference>
<dbReference type="EC" id="2.5.1.58" evidence="2 9"/>
<evidence type="ECO:0000313" key="11">
    <source>
        <dbReference type="EMBL" id="EFJ21944.1"/>
    </source>
</evidence>
<evidence type="ECO:0000256" key="7">
    <source>
        <dbReference type="ARBA" id="ARBA00022737"/>
    </source>
</evidence>
<comment type="similarity">
    <text evidence="1 9">Belongs to the protein prenyltransferase subunit beta family.</text>
</comment>
<keyword evidence="4 9" id="KW-0637">Prenyltransferase</keyword>
<dbReference type="Pfam" id="PF00432">
    <property type="entry name" value="Prenyltrans"/>
    <property type="match status" value="1"/>
</dbReference>
<keyword evidence="12" id="KW-1185">Reference proteome</keyword>
<dbReference type="PANTHER" id="PTHR11774:SF6">
    <property type="entry name" value="PROTEIN FARNESYLTRANSFERASE SUBUNIT BETA"/>
    <property type="match status" value="1"/>
</dbReference>
<dbReference type="KEGG" id="smo:SELMODRAFT_232856"/>
<dbReference type="CDD" id="cd02893">
    <property type="entry name" value="FTase"/>
    <property type="match status" value="1"/>
</dbReference>
<dbReference type="InterPro" id="IPR045089">
    <property type="entry name" value="PGGT1B-like"/>
</dbReference>
<sequence length="412" mass="45330">MSATTREQKALEAKVSDVFRSFASAGYRNRAFLSELWREEHLDYLLKGMTRLPASFTVLDSSRPWLCYWIVHSMALLDRQLDPALQTDTIEFLKHCKDPLGGYGGGPGQIAHLATTYAAVGTLVSIGGAQALSSIDREKILEFLLRMKDPSSGGFRLHDGGEMDVRGCYTAISVAYLLNILVPPLLEKLGEYVASCQTYEGGIGGEPGAEAHGGYTYCGLAALIMADQVDSLDLPGLLNWAAFRQGKVEGGFQGRTNKLVDGCYSFWQGGVFPLLQQVVTKLISQQTSGSSIMHEEIEDDSDTEIGVRKARNQQHRPFHNPTALQGYILLCCQVLNGGLIDKPGKSKDYYHTCYCLSGLSTAQHCLSTNPEDHPPSSHVFGPYSNLLDSTHPLLNFHMKRYMEAVDYFVSKA</sequence>
<dbReference type="HOGENOM" id="CLU_028946_0_1_1"/>
<comment type="catalytic activity">
    <reaction evidence="9">
        <text>L-cysteinyl-[protein] + (2E,6E)-farnesyl diphosphate = S-(2E,6E)-farnesyl-L-cysteinyl-[protein] + diphosphate</text>
        <dbReference type="Rhea" id="RHEA:13345"/>
        <dbReference type="Rhea" id="RHEA-COMP:10131"/>
        <dbReference type="Rhea" id="RHEA-COMP:11535"/>
        <dbReference type="ChEBI" id="CHEBI:29950"/>
        <dbReference type="ChEBI" id="CHEBI:33019"/>
        <dbReference type="ChEBI" id="CHEBI:86019"/>
        <dbReference type="ChEBI" id="CHEBI:175763"/>
    </reaction>
</comment>
<evidence type="ECO:0000256" key="6">
    <source>
        <dbReference type="ARBA" id="ARBA00022723"/>
    </source>
</evidence>
<gene>
    <name evidence="11" type="ORF">SELMODRAFT_232856</name>
</gene>
<dbReference type="AlphaFoldDB" id="D8S0K4"/>
<dbReference type="FunCoup" id="D8S0K4">
    <property type="interactions" value="4702"/>
</dbReference>
<dbReference type="Proteomes" id="UP000001514">
    <property type="component" value="Unassembled WGS sequence"/>
</dbReference>
<evidence type="ECO:0000256" key="4">
    <source>
        <dbReference type="ARBA" id="ARBA00022602"/>
    </source>
</evidence>
<dbReference type="InterPro" id="IPR026872">
    <property type="entry name" value="FTB"/>
</dbReference>
<dbReference type="InterPro" id="IPR001330">
    <property type="entry name" value="Prenyltrans"/>
</dbReference>
<dbReference type="GO" id="GO:0005965">
    <property type="term" value="C:protein farnesyltransferase complex"/>
    <property type="evidence" value="ECO:0000318"/>
    <property type="project" value="GO_Central"/>
</dbReference>
<proteinExistence type="inferred from homology"/>
<reference evidence="11 12" key="1">
    <citation type="journal article" date="2011" name="Science">
        <title>The Selaginella genome identifies genetic changes associated with the evolution of vascular plants.</title>
        <authorList>
            <person name="Banks J.A."/>
            <person name="Nishiyama T."/>
            <person name="Hasebe M."/>
            <person name="Bowman J.L."/>
            <person name="Gribskov M."/>
            <person name="dePamphilis C."/>
            <person name="Albert V.A."/>
            <person name="Aono N."/>
            <person name="Aoyama T."/>
            <person name="Ambrose B.A."/>
            <person name="Ashton N.W."/>
            <person name="Axtell M.J."/>
            <person name="Barker E."/>
            <person name="Barker M.S."/>
            <person name="Bennetzen J.L."/>
            <person name="Bonawitz N.D."/>
            <person name="Chapple C."/>
            <person name="Cheng C."/>
            <person name="Correa L.G."/>
            <person name="Dacre M."/>
            <person name="DeBarry J."/>
            <person name="Dreyer I."/>
            <person name="Elias M."/>
            <person name="Engstrom E.M."/>
            <person name="Estelle M."/>
            <person name="Feng L."/>
            <person name="Finet C."/>
            <person name="Floyd S.K."/>
            <person name="Frommer W.B."/>
            <person name="Fujita T."/>
            <person name="Gramzow L."/>
            <person name="Gutensohn M."/>
            <person name="Harholt J."/>
            <person name="Hattori M."/>
            <person name="Heyl A."/>
            <person name="Hirai T."/>
            <person name="Hiwatashi Y."/>
            <person name="Ishikawa M."/>
            <person name="Iwata M."/>
            <person name="Karol K.G."/>
            <person name="Koehler B."/>
            <person name="Kolukisaoglu U."/>
            <person name="Kubo M."/>
            <person name="Kurata T."/>
            <person name="Lalonde S."/>
            <person name="Li K."/>
            <person name="Li Y."/>
            <person name="Litt A."/>
            <person name="Lyons E."/>
            <person name="Manning G."/>
            <person name="Maruyama T."/>
            <person name="Michael T.P."/>
            <person name="Mikami K."/>
            <person name="Miyazaki S."/>
            <person name="Morinaga S."/>
            <person name="Murata T."/>
            <person name="Mueller-Roeber B."/>
            <person name="Nelson D.R."/>
            <person name="Obara M."/>
            <person name="Oguri Y."/>
            <person name="Olmstead R.G."/>
            <person name="Onodera N."/>
            <person name="Petersen B.L."/>
            <person name="Pils B."/>
            <person name="Prigge M."/>
            <person name="Rensing S.A."/>
            <person name="Riano-Pachon D.M."/>
            <person name="Roberts A.W."/>
            <person name="Sato Y."/>
            <person name="Scheller H.V."/>
            <person name="Schulz B."/>
            <person name="Schulz C."/>
            <person name="Shakirov E.V."/>
            <person name="Shibagaki N."/>
            <person name="Shinohara N."/>
            <person name="Shippen D.E."/>
            <person name="Soerensen I."/>
            <person name="Sotooka R."/>
            <person name="Sugimoto N."/>
            <person name="Sugita M."/>
            <person name="Sumikawa N."/>
            <person name="Tanurdzic M."/>
            <person name="Theissen G."/>
            <person name="Ulvskov P."/>
            <person name="Wakazuki S."/>
            <person name="Weng J.K."/>
            <person name="Willats W.W."/>
            <person name="Wipf D."/>
            <person name="Wolf P.G."/>
            <person name="Yang L."/>
            <person name="Zimmer A.D."/>
            <person name="Zhu Q."/>
            <person name="Mitros T."/>
            <person name="Hellsten U."/>
            <person name="Loque D."/>
            <person name="Otillar R."/>
            <person name="Salamov A."/>
            <person name="Schmutz J."/>
            <person name="Shapiro H."/>
            <person name="Lindquist E."/>
            <person name="Lucas S."/>
            <person name="Rokhsar D."/>
            <person name="Grigoriev I.V."/>
        </authorList>
    </citation>
    <scope>NUCLEOTIDE SEQUENCE [LARGE SCALE GENOMIC DNA]</scope>
</reference>
<dbReference type="EMBL" id="GL377597">
    <property type="protein sequence ID" value="EFJ21944.1"/>
    <property type="molecule type" value="Genomic_DNA"/>
</dbReference>
<organism evidence="12">
    <name type="scientific">Selaginella moellendorffii</name>
    <name type="common">Spikemoss</name>
    <dbReference type="NCBI Taxonomy" id="88036"/>
    <lineage>
        <taxon>Eukaryota</taxon>
        <taxon>Viridiplantae</taxon>
        <taxon>Streptophyta</taxon>
        <taxon>Embryophyta</taxon>
        <taxon>Tracheophyta</taxon>
        <taxon>Lycopodiopsida</taxon>
        <taxon>Selaginellales</taxon>
        <taxon>Selaginellaceae</taxon>
        <taxon>Selaginella</taxon>
    </lineage>
</organism>
<comment type="subunit">
    <text evidence="9">Heterodimer of FTA and FTB.</text>
</comment>
<evidence type="ECO:0000256" key="5">
    <source>
        <dbReference type="ARBA" id="ARBA00022679"/>
    </source>
</evidence>
<comment type="function">
    <text evidence="9">Catalyzes the transfer of a farnesyl moiety from farnesyl diphosphate to a cysteine at the fourth position from the C-terminus of several proteins. The beta subunit is responsible for peptide-binding.</text>
</comment>
<comment type="cofactor">
    <cofactor evidence="9">
        <name>Zn(2+)</name>
        <dbReference type="ChEBI" id="CHEBI:29105"/>
    </cofactor>
    <text evidence="9">Binds 1 zinc ion per subunit.</text>
</comment>
<dbReference type="eggNOG" id="KOG0365">
    <property type="taxonomic scope" value="Eukaryota"/>
</dbReference>
<accession>D8S0K4</accession>
<evidence type="ECO:0000259" key="10">
    <source>
        <dbReference type="Pfam" id="PF00432"/>
    </source>
</evidence>
<evidence type="ECO:0000256" key="1">
    <source>
        <dbReference type="ARBA" id="ARBA00010497"/>
    </source>
</evidence>
<evidence type="ECO:0000256" key="8">
    <source>
        <dbReference type="ARBA" id="ARBA00022833"/>
    </source>
</evidence>
<dbReference type="STRING" id="88036.D8S0K4"/>
<dbReference type="SUPFAM" id="SSF48239">
    <property type="entry name" value="Terpenoid cyclases/Protein prenyltransferases"/>
    <property type="match status" value="1"/>
</dbReference>
<protein>
    <recommendedName>
        <fullName evidence="3 9">Protein farnesyltransferase subunit beta</fullName>
        <shortName evidence="9">FTase-beta</shortName>
        <ecNumber evidence="2 9">2.5.1.58</ecNumber>
    </recommendedName>
</protein>
<keyword evidence="8 9" id="KW-0862">Zinc</keyword>
<dbReference type="Gramene" id="EFJ21944">
    <property type="protein sequence ID" value="EFJ21944"/>
    <property type="gene ID" value="SELMODRAFT_232856"/>
</dbReference>
<dbReference type="GO" id="GO:0004660">
    <property type="term" value="F:protein farnesyltransferase activity"/>
    <property type="evidence" value="ECO:0007669"/>
    <property type="project" value="UniProtKB-UniRule"/>
</dbReference>
<dbReference type="PANTHER" id="PTHR11774">
    <property type="entry name" value="GERANYLGERANYL TRANSFERASE TYPE BETA SUBUNIT"/>
    <property type="match status" value="1"/>
</dbReference>
<keyword evidence="5 9" id="KW-0808">Transferase</keyword>
<dbReference type="GO" id="GO:0008270">
    <property type="term" value="F:zinc ion binding"/>
    <property type="evidence" value="ECO:0007669"/>
    <property type="project" value="UniProtKB-UniRule"/>
</dbReference>
<evidence type="ECO:0000313" key="12">
    <source>
        <dbReference type="Proteomes" id="UP000001514"/>
    </source>
</evidence>
<evidence type="ECO:0000256" key="3">
    <source>
        <dbReference type="ARBA" id="ARBA00015798"/>
    </source>
</evidence>
<dbReference type="GO" id="GO:0097354">
    <property type="term" value="P:prenylation"/>
    <property type="evidence" value="ECO:0007669"/>
    <property type="project" value="UniProtKB-UniRule"/>
</dbReference>